<gene>
    <name evidence="1" type="ORF">HMPREF0636_1097</name>
</gene>
<reference evidence="1 2" key="1">
    <citation type="submission" date="2014-01" db="EMBL/GenBank/DDBJ databases">
        <authorList>
            <person name="Durkin A.S."/>
            <person name="McCorrison J."/>
            <person name="Torralba M."/>
            <person name="Gillis M."/>
            <person name="Haft D.H."/>
            <person name="Methe B."/>
            <person name="Sutton G."/>
            <person name="Nelson K.E."/>
        </authorList>
    </citation>
    <scope>NUCLEOTIDE SEQUENCE [LARGE SCALE GENOMIC DNA]</scope>
    <source>
        <strain evidence="1 2">ATCC 51270</strain>
    </source>
</reference>
<dbReference type="RefSeq" id="WP_044167946.1">
    <property type="nucleotide sequence ID" value="NZ_JDFF01000008.1"/>
</dbReference>
<sequence>MKSGQEVRMDILKDLKVKLADEFDRNFTRKAFFDKVWQPRRNDRRGSLLLVSGKLRRSLKAHVSQDGVHFTSAMPYAVAHNEGFEGNVSIRTHTRKAHKAKRRVHGRMRRVDVRGHSVSSYTRKLVIPQRRFVGDHPEIDKMVEKIALKHFQRWGEELVKELQKHTHLEL</sequence>
<dbReference type="EMBL" id="JDFF01000008">
    <property type="protein sequence ID" value="EWC93157.1"/>
    <property type="molecule type" value="Genomic_DNA"/>
</dbReference>
<dbReference type="OrthoDB" id="964176at2"/>
<comment type="caution">
    <text evidence="1">The sequence shown here is derived from an EMBL/GenBank/DDBJ whole genome shotgun (WGS) entry which is preliminary data.</text>
</comment>
<dbReference type="Pfam" id="PF05069">
    <property type="entry name" value="Phage_tail_S"/>
    <property type="match status" value="1"/>
</dbReference>
<accession>Z4WWF9</accession>
<dbReference type="InterPro" id="IPR006522">
    <property type="entry name" value="Phage_virion_morphogenesis"/>
</dbReference>
<proteinExistence type="predicted"/>
<keyword evidence="2" id="KW-1185">Reference proteome</keyword>
<organism evidence="1 2">
    <name type="scientific">Porphyromonas catoniae ATCC 51270</name>
    <dbReference type="NCBI Taxonomy" id="887901"/>
    <lineage>
        <taxon>Bacteria</taxon>
        <taxon>Pseudomonadati</taxon>
        <taxon>Bacteroidota</taxon>
        <taxon>Bacteroidia</taxon>
        <taxon>Bacteroidales</taxon>
        <taxon>Porphyromonadaceae</taxon>
        <taxon>Porphyromonas</taxon>
    </lineage>
</organism>
<evidence type="ECO:0000313" key="2">
    <source>
        <dbReference type="Proteomes" id="UP000023482"/>
    </source>
</evidence>
<protein>
    <submittedName>
        <fullName evidence="1">Phage virion morphogenesis-like family protein</fullName>
    </submittedName>
</protein>
<name>Z4WWF9_9PORP</name>
<dbReference type="PATRIC" id="fig|887901.3.peg.254"/>
<dbReference type="AlphaFoldDB" id="Z4WWF9"/>
<dbReference type="Proteomes" id="UP000023482">
    <property type="component" value="Unassembled WGS sequence"/>
</dbReference>
<evidence type="ECO:0000313" key="1">
    <source>
        <dbReference type="EMBL" id="EWC93157.1"/>
    </source>
</evidence>